<feature type="active site" description="Proton acceptor" evidence="9">
    <location>
        <position position="382"/>
    </location>
</feature>
<feature type="compositionally biased region" description="Polar residues" evidence="11">
    <location>
        <begin position="408"/>
        <end position="417"/>
    </location>
</feature>
<dbReference type="Pfam" id="PF00755">
    <property type="entry name" value="Carn_acyltransf"/>
    <property type="match status" value="1"/>
</dbReference>
<evidence type="ECO:0000256" key="7">
    <source>
        <dbReference type="ARBA" id="ARBA00023315"/>
    </source>
</evidence>
<keyword evidence="14" id="KW-1185">Reference proteome</keyword>
<evidence type="ECO:0000256" key="3">
    <source>
        <dbReference type="ARBA" id="ARBA00022448"/>
    </source>
</evidence>
<dbReference type="Gene3D" id="1.10.275.20">
    <property type="entry name" value="Choline/Carnitine o-acyltransferase"/>
    <property type="match status" value="1"/>
</dbReference>
<dbReference type="PANTHER" id="PTHR22589:SF16">
    <property type="entry name" value="CARNITINE O-PALMITOYLTRANSFERASE 2, MITOCHONDRIAL"/>
    <property type="match status" value="1"/>
</dbReference>
<dbReference type="InterPro" id="IPR039551">
    <property type="entry name" value="Cho/carn_acyl_trans"/>
</dbReference>
<dbReference type="Proteomes" id="UP001283361">
    <property type="component" value="Unassembled WGS sequence"/>
</dbReference>
<keyword evidence="3" id="KW-0813">Transport</keyword>
<evidence type="ECO:0000313" key="14">
    <source>
        <dbReference type="Proteomes" id="UP001283361"/>
    </source>
</evidence>
<evidence type="ECO:0000256" key="5">
    <source>
        <dbReference type="ARBA" id="ARBA00022832"/>
    </source>
</evidence>
<comment type="caution">
    <text evidence="13">The sequence shown here is derived from an EMBL/GenBank/DDBJ whole genome shotgun (WGS) entry which is preliminary data.</text>
</comment>
<dbReference type="FunFam" id="1.20.1280.180:FF:000001">
    <property type="entry name" value="Carnitine O-palmitoyltransferase 2, mitochondrial"/>
    <property type="match status" value="1"/>
</dbReference>
<evidence type="ECO:0000256" key="8">
    <source>
        <dbReference type="ARBA" id="ARBA00048999"/>
    </source>
</evidence>
<keyword evidence="7 10" id="KW-0012">Acyltransferase</keyword>
<comment type="catalytic activity">
    <reaction evidence="8">
        <text>4,8-dimethylnonanoyl-CoA + (R)-carnitine = O-4,8-dimethylnonanoyl-(R)-carnitine + CoA</text>
        <dbReference type="Rhea" id="RHEA:44860"/>
        <dbReference type="ChEBI" id="CHEBI:16347"/>
        <dbReference type="ChEBI" id="CHEBI:57287"/>
        <dbReference type="ChEBI" id="CHEBI:77061"/>
        <dbReference type="ChEBI" id="CHEBI:84654"/>
    </reaction>
</comment>
<evidence type="ECO:0000256" key="9">
    <source>
        <dbReference type="PIRSR" id="PIRSR600542-1"/>
    </source>
</evidence>
<proteinExistence type="inferred from homology"/>
<evidence type="ECO:0000256" key="6">
    <source>
        <dbReference type="ARBA" id="ARBA00023098"/>
    </source>
</evidence>
<dbReference type="GO" id="GO:0005739">
    <property type="term" value="C:mitochondrion"/>
    <property type="evidence" value="ECO:0007669"/>
    <property type="project" value="TreeGrafter"/>
</dbReference>
<evidence type="ECO:0000259" key="12">
    <source>
        <dbReference type="Pfam" id="PF00755"/>
    </source>
</evidence>
<dbReference type="InterPro" id="IPR042231">
    <property type="entry name" value="Cho/carn_acyl_trans_2"/>
</dbReference>
<dbReference type="PANTHER" id="PTHR22589">
    <property type="entry name" value="CARNITINE O-ACYLTRANSFERASE"/>
    <property type="match status" value="1"/>
</dbReference>
<dbReference type="Gene3D" id="3.30.559.70">
    <property type="entry name" value="Choline/Carnitine o-acyltransferase, domain 2"/>
    <property type="match status" value="1"/>
</dbReference>
<dbReference type="SUPFAM" id="SSF52777">
    <property type="entry name" value="CoA-dependent acyltransferases"/>
    <property type="match status" value="2"/>
</dbReference>
<reference evidence="13" key="1">
    <citation type="journal article" date="2023" name="G3 (Bethesda)">
        <title>A reference genome for the long-term kleptoplast-retaining sea slug Elysia crispata morphotype clarki.</title>
        <authorList>
            <person name="Eastman K.E."/>
            <person name="Pendleton A.L."/>
            <person name="Shaikh M.A."/>
            <person name="Suttiyut T."/>
            <person name="Ogas R."/>
            <person name="Tomko P."/>
            <person name="Gavelis G."/>
            <person name="Widhalm J.R."/>
            <person name="Wisecaver J.H."/>
        </authorList>
    </citation>
    <scope>NUCLEOTIDE SEQUENCE</scope>
    <source>
        <strain evidence="13">ECLA1</strain>
    </source>
</reference>
<dbReference type="EMBL" id="JAWDGP010001156">
    <property type="protein sequence ID" value="KAK3794005.1"/>
    <property type="molecule type" value="Genomic_DNA"/>
</dbReference>
<dbReference type="GO" id="GO:0004095">
    <property type="term" value="F:carnitine O-palmitoyltransferase activity"/>
    <property type="evidence" value="ECO:0007669"/>
    <property type="project" value="TreeGrafter"/>
</dbReference>
<dbReference type="AlphaFoldDB" id="A0AAE1AUI4"/>
<dbReference type="GO" id="GO:0006635">
    <property type="term" value="P:fatty acid beta-oxidation"/>
    <property type="evidence" value="ECO:0007669"/>
    <property type="project" value="TreeGrafter"/>
</dbReference>
<organism evidence="13 14">
    <name type="scientific">Elysia crispata</name>
    <name type="common">lettuce slug</name>
    <dbReference type="NCBI Taxonomy" id="231223"/>
    <lineage>
        <taxon>Eukaryota</taxon>
        <taxon>Metazoa</taxon>
        <taxon>Spiralia</taxon>
        <taxon>Lophotrochozoa</taxon>
        <taxon>Mollusca</taxon>
        <taxon>Gastropoda</taxon>
        <taxon>Heterobranchia</taxon>
        <taxon>Euthyneura</taxon>
        <taxon>Panpulmonata</taxon>
        <taxon>Sacoglossa</taxon>
        <taxon>Placobranchoidea</taxon>
        <taxon>Plakobranchidae</taxon>
        <taxon>Elysia</taxon>
    </lineage>
</organism>
<sequence length="668" mass="75764">MQSRFLQRKTLTVSQELRNCLQNYGKCLHTSAALSSFSEREYLHKTRIPTYHFQASLPRLPVPELGKSCERYLNAQLPLLSEVEHKELQKVVAEFQAGKGQDLHKQLVEQDKANKHTNYVSDLWFDMYLKDRRSVVLTHNPFVSFADDPRPEYNTQLIRSANMLISSARCMKTMRDEFLEPEVFHLNPTKSDTNTFRSVTRLLPSSLSWYGAYLFKAFPLDMSQYKRLFNSCRIPRPEKDELFTDRDAKHVLVMRKGNFYVFDVLDRDGNIIPEEEILAHLQYILSDTTPSPEFPVSTLTSDLRDSWTQARQQLVDADPQNEKKLRSIESSMFGLCLDDDQPGDPNAITRSFLYGDGVNRWYDKSFQLIFTKDGTAACHFEHSWGDGVAVLRYIRELYKDTTEKPRVNPQTKPSANAGSAEKVQRLEFTLTPQLKETITKAKERFNEATGSLDVHYLQYLKMTRKNLKQFKLSPDSVMQLAIQLAHYQIHHKNRGTYESCSTSAFKHGRTETVRSCTAATAAMCEKMYGTSGSQPSVAELMDGLKACSETHGKLTKEAALGQGFDRHLFCLKNIAQQQGMSLPMFTHPAYSHLNHIILSTSTLTDPAVIIGGFAAVTPDGYGVGYGITDDQIGFNVTSYSACNVRDFISCCEKALDDIHSVLQSASKS</sequence>
<protein>
    <recommendedName>
        <fullName evidence="12">Choline/carnitine acyltransferase domain-containing protein</fullName>
    </recommendedName>
</protein>
<evidence type="ECO:0000256" key="1">
    <source>
        <dbReference type="ARBA" id="ARBA00005005"/>
    </source>
</evidence>
<evidence type="ECO:0000313" key="13">
    <source>
        <dbReference type="EMBL" id="KAK3794005.1"/>
    </source>
</evidence>
<dbReference type="FunFam" id="1.10.275.20:FF:000001">
    <property type="entry name" value="carnitine O-palmitoyltransferase 2, mitochondrial"/>
    <property type="match status" value="1"/>
</dbReference>
<evidence type="ECO:0000256" key="11">
    <source>
        <dbReference type="SAM" id="MobiDB-lite"/>
    </source>
</evidence>
<keyword evidence="6" id="KW-0443">Lipid metabolism</keyword>
<accession>A0AAE1AUI4</accession>
<dbReference type="InterPro" id="IPR000542">
    <property type="entry name" value="Carn_acyl_trans"/>
</dbReference>
<feature type="region of interest" description="Disordered" evidence="11">
    <location>
        <begin position="403"/>
        <end position="422"/>
    </location>
</feature>
<dbReference type="InterPro" id="IPR042572">
    <property type="entry name" value="Carn_acyl_trans_N"/>
</dbReference>
<evidence type="ECO:0000256" key="10">
    <source>
        <dbReference type="RuleBase" id="RU003801"/>
    </source>
</evidence>
<comment type="similarity">
    <text evidence="2 10">Belongs to the carnitine/choline acetyltransferase family.</text>
</comment>
<evidence type="ECO:0000256" key="4">
    <source>
        <dbReference type="ARBA" id="ARBA00022679"/>
    </source>
</evidence>
<keyword evidence="4 10" id="KW-0808">Transferase</keyword>
<comment type="pathway">
    <text evidence="1">Lipid metabolism; fatty acid beta-oxidation.</text>
</comment>
<dbReference type="InterPro" id="IPR023213">
    <property type="entry name" value="CAT-like_dom_sf"/>
</dbReference>
<name>A0AAE1AUI4_9GAST</name>
<dbReference type="Gene3D" id="1.20.1280.180">
    <property type="match status" value="1"/>
</dbReference>
<evidence type="ECO:0000256" key="2">
    <source>
        <dbReference type="ARBA" id="ARBA00005232"/>
    </source>
</evidence>
<dbReference type="Gene3D" id="3.30.559.10">
    <property type="entry name" value="Chloramphenicol acetyltransferase-like domain"/>
    <property type="match status" value="1"/>
</dbReference>
<gene>
    <name evidence="13" type="ORF">RRG08_028439</name>
</gene>
<feature type="domain" description="Choline/carnitine acyltransferase" evidence="12">
    <location>
        <begin position="60"/>
        <end position="647"/>
    </location>
</feature>
<keyword evidence="5" id="KW-0276">Fatty acid metabolism</keyword>
<dbReference type="PROSITE" id="PS00440">
    <property type="entry name" value="ACYLTRANSF_C_2"/>
    <property type="match status" value="1"/>
</dbReference>